<evidence type="ECO:0000313" key="2">
    <source>
        <dbReference type="EMBL" id="OHV46651.1"/>
    </source>
</evidence>
<dbReference type="AlphaFoldDB" id="A0A1S1RLG5"/>
<proteinExistence type="predicted"/>
<evidence type="ECO:0000256" key="1">
    <source>
        <dbReference type="SAM" id="MobiDB-lite"/>
    </source>
</evidence>
<organism evidence="2 3">
    <name type="scientific">Parafrankia soli</name>
    <dbReference type="NCBI Taxonomy" id="2599596"/>
    <lineage>
        <taxon>Bacteria</taxon>
        <taxon>Bacillati</taxon>
        <taxon>Actinomycetota</taxon>
        <taxon>Actinomycetes</taxon>
        <taxon>Frankiales</taxon>
        <taxon>Frankiaceae</taxon>
        <taxon>Parafrankia</taxon>
    </lineage>
</organism>
<feature type="region of interest" description="Disordered" evidence="1">
    <location>
        <begin position="1"/>
        <end position="26"/>
    </location>
</feature>
<feature type="compositionally biased region" description="Polar residues" evidence="1">
    <location>
        <begin position="1"/>
        <end position="13"/>
    </location>
</feature>
<keyword evidence="3" id="KW-1185">Reference proteome</keyword>
<sequence>MTSSPTADDQVQAQRPGMNVHTSEDGTSTADIELGITAADLSSGLALLVPAESRLVRIDGTKRKPTFVFRSQR</sequence>
<dbReference type="EMBL" id="MAXA01000002">
    <property type="protein sequence ID" value="OHV46651.1"/>
    <property type="molecule type" value="Genomic_DNA"/>
</dbReference>
<accession>A0A1S1RLG5</accession>
<reference evidence="3" key="1">
    <citation type="submission" date="2016-07" db="EMBL/GenBank/DDBJ databases">
        <title>Frankia sp. NRRL B-16219 Genome sequencing.</title>
        <authorList>
            <person name="Ghodhbane-Gtari F."/>
            <person name="Swanson E."/>
            <person name="Gueddou A."/>
            <person name="Louati M."/>
            <person name="Nouioui I."/>
            <person name="Hezbri K."/>
            <person name="Abebe-Akele F."/>
            <person name="Simpson S."/>
            <person name="Morris K."/>
            <person name="Thomas K."/>
            <person name="Gtari M."/>
            <person name="Tisa L.S."/>
        </authorList>
    </citation>
    <scope>NUCLEOTIDE SEQUENCE [LARGE SCALE GENOMIC DNA]</scope>
    <source>
        <strain evidence="3">NRRL B-16219</strain>
    </source>
</reference>
<protein>
    <submittedName>
        <fullName evidence="2">Uncharacterized protein</fullName>
    </submittedName>
</protein>
<name>A0A1S1RLG5_9ACTN</name>
<dbReference type="RefSeq" id="WP_131802142.1">
    <property type="nucleotide sequence ID" value="NZ_MAXA01000002.1"/>
</dbReference>
<gene>
    <name evidence="2" type="ORF">BBK14_02040</name>
</gene>
<dbReference type="Proteomes" id="UP000179769">
    <property type="component" value="Unassembled WGS sequence"/>
</dbReference>
<evidence type="ECO:0000313" key="3">
    <source>
        <dbReference type="Proteomes" id="UP000179769"/>
    </source>
</evidence>
<comment type="caution">
    <text evidence="2">The sequence shown here is derived from an EMBL/GenBank/DDBJ whole genome shotgun (WGS) entry which is preliminary data.</text>
</comment>